<protein>
    <recommendedName>
        <fullName evidence="8">Anti-sigma-K factor RskA</fullName>
    </recommendedName>
    <alternativeName>
        <fullName evidence="8">Sigma-K anti-sigma factor RskA</fullName>
    </alternativeName>
</protein>
<keyword evidence="3 8" id="KW-0812">Transmembrane</keyword>
<dbReference type="GO" id="GO:0006417">
    <property type="term" value="P:regulation of translation"/>
    <property type="evidence" value="ECO:0007669"/>
    <property type="project" value="TreeGrafter"/>
</dbReference>
<keyword evidence="6 8" id="KW-0472">Membrane</keyword>
<evidence type="ECO:0000256" key="1">
    <source>
        <dbReference type="ARBA" id="ARBA00004162"/>
    </source>
</evidence>
<evidence type="ECO:0000256" key="3">
    <source>
        <dbReference type="ARBA" id="ARBA00022692"/>
    </source>
</evidence>
<dbReference type="InterPro" id="IPR041916">
    <property type="entry name" value="Anti_sigma_zinc_sf"/>
</dbReference>
<name>A0A7X6RXA5_9MYCO</name>
<dbReference type="Pfam" id="PF10099">
    <property type="entry name" value="RskA_C"/>
    <property type="match status" value="1"/>
</dbReference>
<keyword evidence="7 8" id="KW-0804">Transcription</keyword>
<accession>A0A7X6RXA5</accession>
<dbReference type="InterPro" id="IPR053877">
    <property type="entry name" value="RskA_N"/>
</dbReference>
<evidence type="ECO:0000256" key="7">
    <source>
        <dbReference type="ARBA" id="ARBA00023163"/>
    </source>
</evidence>
<dbReference type="PANTHER" id="PTHR37461:SF1">
    <property type="entry name" value="ANTI-SIGMA-K FACTOR RSKA"/>
    <property type="match status" value="1"/>
</dbReference>
<comment type="caution">
    <text evidence="11">The sequence shown here is derived from an EMBL/GenBank/DDBJ whole genome shotgun (WGS) entry which is preliminary data.</text>
</comment>
<comment type="domain">
    <text evidence="8">The cytosolic domain interacts with sigma factor SigK.</text>
</comment>
<organism evidence="11 12">
    <name type="scientific">Mycolicibacterium septicum DSM 44393</name>
    <dbReference type="NCBI Taxonomy" id="1341646"/>
    <lineage>
        <taxon>Bacteria</taxon>
        <taxon>Bacillati</taxon>
        <taxon>Actinomycetota</taxon>
        <taxon>Actinomycetes</taxon>
        <taxon>Mycobacteriales</taxon>
        <taxon>Mycobacteriaceae</taxon>
        <taxon>Mycolicibacterium</taxon>
    </lineage>
</organism>
<sequence>MTGPAESELLELAALYALDAVSDGERMEIDRRVDAAPAEVSAAFNDELRAIREMMAVLSNLTAVEPPPALRERILSAIEVPVLRRNRWRTAAVAAAAAVVIAGVGFGAGVALRPPSPPPSAAEQVLDATDVRSVSTVVPAGGTATVVYSRERDTAVLFLSRVNPPAADTVYQMWLLDDGKPRSAGVLGAAAVGPSTTDVVRDLGAANTLAFTVEPGTGSEQPTGEIFAQLPLE</sequence>
<evidence type="ECO:0000313" key="11">
    <source>
        <dbReference type="EMBL" id="NKZ12952.1"/>
    </source>
</evidence>
<proteinExistence type="inferred from homology"/>
<keyword evidence="4 8" id="KW-1133">Transmembrane helix</keyword>
<dbReference type="PANTHER" id="PTHR37461">
    <property type="entry name" value="ANTI-SIGMA-K FACTOR RSKA"/>
    <property type="match status" value="1"/>
</dbReference>
<evidence type="ECO:0000259" key="9">
    <source>
        <dbReference type="Pfam" id="PF10099"/>
    </source>
</evidence>
<evidence type="ECO:0000313" key="12">
    <source>
        <dbReference type="Proteomes" id="UP000518188"/>
    </source>
</evidence>
<evidence type="ECO:0000256" key="2">
    <source>
        <dbReference type="ARBA" id="ARBA00022475"/>
    </source>
</evidence>
<dbReference type="InterPro" id="IPR051474">
    <property type="entry name" value="Anti-sigma-K/W_factor"/>
</dbReference>
<evidence type="ECO:0000259" key="10">
    <source>
        <dbReference type="Pfam" id="PF22618"/>
    </source>
</evidence>
<feature type="domain" description="Anti-sigma-K factor RskA N-terminal" evidence="10">
    <location>
        <begin position="9"/>
        <end position="56"/>
    </location>
</feature>
<evidence type="ECO:0000256" key="8">
    <source>
        <dbReference type="RuleBase" id="RU363049"/>
    </source>
</evidence>
<dbReference type="EMBL" id="JAAXPJ010000007">
    <property type="protein sequence ID" value="NKZ12952.1"/>
    <property type="molecule type" value="Genomic_DNA"/>
</dbReference>
<dbReference type="InterPro" id="IPR018764">
    <property type="entry name" value="RskA_C"/>
</dbReference>
<dbReference type="Proteomes" id="UP000518188">
    <property type="component" value="Unassembled WGS sequence"/>
</dbReference>
<feature type="domain" description="Anti-sigma K factor RskA C-terminal" evidence="9">
    <location>
        <begin position="93"/>
        <end position="226"/>
    </location>
</feature>
<gene>
    <name evidence="8" type="primary">rskA</name>
    <name evidence="11" type="ORF">HGA11_18430</name>
</gene>
<feature type="transmembrane region" description="Helical" evidence="8">
    <location>
        <begin position="91"/>
        <end position="112"/>
    </location>
</feature>
<reference evidence="11 12" key="1">
    <citation type="submission" date="2020-04" db="EMBL/GenBank/DDBJ databases">
        <title>MicrobeNet Type strains.</title>
        <authorList>
            <person name="Nicholson A.C."/>
        </authorList>
    </citation>
    <scope>NUCLEOTIDE SEQUENCE [LARGE SCALE GENOMIC DNA]</scope>
    <source>
        <strain evidence="11 12">ATCC 700731</strain>
    </source>
</reference>
<evidence type="ECO:0000256" key="5">
    <source>
        <dbReference type="ARBA" id="ARBA00023015"/>
    </source>
</evidence>
<keyword evidence="2 8" id="KW-1003">Cell membrane</keyword>
<evidence type="ECO:0000256" key="4">
    <source>
        <dbReference type="ARBA" id="ARBA00022989"/>
    </source>
</evidence>
<evidence type="ECO:0000256" key="6">
    <source>
        <dbReference type="ARBA" id="ARBA00023136"/>
    </source>
</evidence>
<dbReference type="RefSeq" id="WP_044514110.1">
    <property type="nucleotide sequence ID" value="NZ_HG322951.1"/>
</dbReference>
<comment type="similarity">
    <text evidence="8">Belongs to the anti-sigma-K factor family.</text>
</comment>
<dbReference type="GO" id="GO:0016989">
    <property type="term" value="F:sigma factor antagonist activity"/>
    <property type="evidence" value="ECO:0007669"/>
    <property type="project" value="TreeGrafter"/>
</dbReference>
<dbReference type="Pfam" id="PF22618">
    <property type="entry name" value="RskA_N"/>
    <property type="match status" value="1"/>
</dbReference>
<dbReference type="AlphaFoldDB" id="A0A7X6RXA5"/>
<keyword evidence="5 8" id="KW-0805">Transcription regulation</keyword>
<dbReference type="Gene3D" id="1.10.10.1320">
    <property type="entry name" value="Anti-sigma factor, zinc-finger domain"/>
    <property type="match status" value="1"/>
</dbReference>
<comment type="function">
    <text evidence="8">An anti-sigma factor for extracytoplasmic function (ECF) sigma factor SigK. ECF sigma factors are held in an inactive form by an anti-sigma factor until released by regulated intramembrane proteolysis (RIP). RIP occurs when an extracytoplasmic signal triggers a concerted proteolytic cascade to transmit information and elicit cellular responses. The membrane-spanning regulatory substrate protein is first cut extracytoplasmically (site-1 protease, S1P), then within the membrane itself (site-2 protease, S2P, Rip1), while cytoplasmic proteases finish degrading the regulatory protein, liberating the sigma factor.</text>
</comment>
<comment type="subcellular location">
    <subcellularLocation>
        <location evidence="1 8">Cell membrane</location>
        <topology evidence="1 8">Single-pass membrane protein</topology>
    </subcellularLocation>
</comment>
<dbReference type="GO" id="GO:0005886">
    <property type="term" value="C:plasma membrane"/>
    <property type="evidence" value="ECO:0007669"/>
    <property type="project" value="UniProtKB-SubCell"/>
</dbReference>